<protein>
    <submittedName>
        <fullName evidence="2">Uncharacterized protein</fullName>
    </submittedName>
</protein>
<keyword evidence="1" id="KW-0812">Transmembrane</keyword>
<dbReference type="OrthoDB" id="10274133at2759"/>
<keyword evidence="1" id="KW-0472">Membrane</keyword>
<accession>A0A1R3HP70</accession>
<evidence type="ECO:0000313" key="3">
    <source>
        <dbReference type="Proteomes" id="UP000187203"/>
    </source>
</evidence>
<proteinExistence type="predicted"/>
<evidence type="ECO:0000256" key="1">
    <source>
        <dbReference type="SAM" id="Phobius"/>
    </source>
</evidence>
<organism evidence="2 3">
    <name type="scientific">Corchorus olitorius</name>
    <dbReference type="NCBI Taxonomy" id="93759"/>
    <lineage>
        <taxon>Eukaryota</taxon>
        <taxon>Viridiplantae</taxon>
        <taxon>Streptophyta</taxon>
        <taxon>Embryophyta</taxon>
        <taxon>Tracheophyta</taxon>
        <taxon>Spermatophyta</taxon>
        <taxon>Magnoliopsida</taxon>
        <taxon>eudicotyledons</taxon>
        <taxon>Gunneridae</taxon>
        <taxon>Pentapetalae</taxon>
        <taxon>rosids</taxon>
        <taxon>malvids</taxon>
        <taxon>Malvales</taxon>
        <taxon>Malvaceae</taxon>
        <taxon>Grewioideae</taxon>
        <taxon>Apeibeae</taxon>
        <taxon>Corchorus</taxon>
    </lineage>
</organism>
<comment type="caution">
    <text evidence="2">The sequence shown here is derived from an EMBL/GenBank/DDBJ whole genome shotgun (WGS) entry which is preliminary data.</text>
</comment>
<reference evidence="3" key="1">
    <citation type="submission" date="2013-09" db="EMBL/GenBank/DDBJ databases">
        <title>Corchorus olitorius genome sequencing.</title>
        <authorList>
            <person name="Alam M."/>
            <person name="Haque M.S."/>
            <person name="Islam M.S."/>
            <person name="Emdad E.M."/>
            <person name="Islam M.M."/>
            <person name="Ahmed B."/>
            <person name="Halim A."/>
            <person name="Hossen Q.M.M."/>
            <person name="Hossain M.Z."/>
            <person name="Ahmed R."/>
            <person name="Khan M.M."/>
            <person name="Islam R."/>
            <person name="Rashid M.M."/>
            <person name="Khan S.A."/>
            <person name="Rahman M.S."/>
            <person name="Alam M."/>
            <person name="Yahiya A.S."/>
            <person name="Khan M.S."/>
            <person name="Azam M.S."/>
            <person name="Haque T."/>
            <person name="Lashkar M.Z.H."/>
            <person name="Akhand A.I."/>
            <person name="Morshed G."/>
            <person name="Roy S."/>
            <person name="Uddin K.S."/>
            <person name="Rabeya T."/>
            <person name="Hossain A.S."/>
            <person name="Chowdhury A."/>
            <person name="Snigdha A.R."/>
            <person name="Mortoza M.S."/>
            <person name="Matin S.A."/>
            <person name="Hoque S.M.E."/>
            <person name="Islam M.K."/>
            <person name="Roy D.K."/>
            <person name="Haider R."/>
            <person name="Moosa M.M."/>
            <person name="Elias S.M."/>
            <person name="Hasan A.M."/>
            <person name="Jahan S."/>
            <person name="Shafiuddin M."/>
            <person name="Mahmood N."/>
            <person name="Shommy N.S."/>
        </authorList>
    </citation>
    <scope>NUCLEOTIDE SEQUENCE [LARGE SCALE GENOMIC DNA]</scope>
    <source>
        <strain evidence="3">cv. O-4</strain>
    </source>
</reference>
<sequence length="64" mass="7092">MGTSVASNHPHPLATMKFWGAVALVMVTLLWVWRVELTTVLNDIDMVSKSSLYNPFSASKPESE</sequence>
<feature type="transmembrane region" description="Helical" evidence="1">
    <location>
        <begin position="16"/>
        <end position="33"/>
    </location>
</feature>
<gene>
    <name evidence="2" type="ORF">COLO4_27793</name>
</gene>
<keyword evidence="3" id="KW-1185">Reference proteome</keyword>
<keyword evidence="1" id="KW-1133">Transmembrane helix</keyword>
<dbReference type="EMBL" id="AWUE01019689">
    <property type="protein sequence ID" value="OMO72169.1"/>
    <property type="molecule type" value="Genomic_DNA"/>
</dbReference>
<evidence type="ECO:0000313" key="2">
    <source>
        <dbReference type="EMBL" id="OMO72169.1"/>
    </source>
</evidence>
<dbReference type="Proteomes" id="UP000187203">
    <property type="component" value="Unassembled WGS sequence"/>
</dbReference>
<dbReference type="AlphaFoldDB" id="A0A1R3HP70"/>
<name>A0A1R3HP70_9ROSI</name>